<dbReference type="GeneID" id="17090969"/>
<proteinExistence type="predicted"/>
<dbReference type="KEGG" id="gsl:Gasu_04720"/>
<dbReference type="RefSeq" id="XP_005708904.1">
    <property type="nucleotide sequence ID" value="XM_005708847.1"/>
</dbReference>
<dbReference type="AlphaFoldDB" id="M2Y967"/>
<evidence type="ECO:0008006" key="3">
    <source>
        <dbReference type="Google" id="ProtNLM"/>
    </source>
</evidence>
<sequence>MRRAKSLPQLSTSIENEEITVFLKSTRRSLNFLCVNEAPPEDSVGTVEFILSSFWETARCANCGRKILFKMKPSLEMNNRSFCSLDCYSTKMLQDEELFVQ</sequence>
<accession>M2Y967</accession>
<reference evidence="2" key="1">
    <citation type="journal article" date="2013" name="Science">
        <title>Gene transfer from bacteria and archaea facilitated evolution of an extremophilic eukaryote.</title>
        <authorList>
            <person name="Schonknecht G."/>
            <person name="Chen W.H."/>
            <person name="Ternes C.M."/>
            <person name="Barbier G.G."/>
            <person name="Shrestha R.P."/>
            <person name="Stanke M."/>
            <person name="Brautigam A."/>
            <person name="Baker B.J."/>
            <person name="Banfield J.F."/>
            <person name="Garavito R.M."/>
            <person name="Carr K."/>
            <person name="Wilkerson C."/>
            <person name="Rensing S.A."/>
            <person name="Gagneul D."/>
            <person name="Dickenson N.E."/>
            <person name="Oesterhelt C."/>
            <person name="Lercher M.J."/>
            <person name="Weber A.P."/>
        </authorList>
    </citation>
    <scope>NUCLEOTIDE SEQUENCE [LARGE SCALE GENOMIC DNA]</scope>
    <source>
        <strain evidence="2">074W</strain>
    </source>
</reference>
<evidence type="ECO:0000313" key="1">
    <source>
        <dbReference type="EMBL" id="EME32384.1"/>
    </source>
</evidence>
<keyword evidence="2" id="KW-1185">Reference proteome</keyword>
<dbReference type="EMBL" id="KB454486">
    <property type="protein sequence ID" value="EME32384.1"/>
    <property type="molecule type" value="Genomic_DNA"/>
</dbReference>
<dbReference type="Gramene" id="EME32384">
    <property type="protein sequence ID" value="EME32384"/>
    <property type="gene ID" value="Gasu_04720"/>
</dbReference>
<gene>
    <name evidence="1" type="ORF">Gasu_04720</name>
</gene>
<evidence type="ECO:0000313" key="2">
    <source>
        <dbReference type="Proteomes" id="UP000030680"/>
    </source>
</evidence>
<protein>
    <recommendedName>
        <fullName evidence="3">FLZ-type domain-containing protein</fullName>
    </recommendedName>
</protein>
<organism evidence="1 2">
    <name type="scientific">Galdieria sulphuraria</name>
    <name type="common">Red alga</name>
    <dbReference type="NCBI Taxonomy" id="130081"/>
    <lineage>
        <taxon>Eukaryota</taxon>
        <taxon>Rhodophyta</taxon>
        <taxon>Bangiophyceae</taxon>
        <taxon>Galdieriales</taxon>
        <taxon>Galdieriaceae</taxon>
        <taxon>Galdieria</taxon>
    </lineage>
</organism>
<name>M2Y967_GALSU</name>
<dbReference type="Proteomes" id="UP000030680">
    <property type="component" value="Unassembled WGS sequence"/>
</dbReference>